<feature type="transmembrane region" description="Helical" evidence="5">
    <location>
        <begin position="112"/>
        <end position="132"/>
    </location>
</feature>
<organism evidence="6 7">
    <name type="scientific">Xenophilus arseniciresistens</name>
    <dbReference type="NCBI Taxonomy" id="1283306"/>
    <lineage>
        <taxon>Bacteria</taxon>
        <taxon>Pseudomonadati</taxon>
        <taxon>Pseudomonadota</taxon>
        <taxon>Betaproteobacteria</taxon>
        <taxon>Burkholderiales</taxon>
        <taxon>Comamonadaceae</taxon>
        <taxon>Xenophilus</taxon>
    </lineage>
</organism>
<evidence type="ECO:0000256" key="3">
    <source>
        <dbReference type="ARBA" id="ARBA00022989"/>
    </source>
</evidence>
<dbReference type="Pfam" id="PF01124">
    <property type="entry name" value="MAPEG"/>
    <property type="match status" value="1"/>
</dbReference>
<dbReference type="InterPro" id="IPR023352">
    <property type="entry name" value="MAPEG-like_dom_sf"/>
</dbReference>
<dbReference type="SUPFAM" id="SSF161084">
    <property type="entry name" value="MAPEG domain-like"/>
    <property type="match status" value="1"/>
</dbReference>
<evidence type="ECO:0000256" key="4">
    <source>
        <dbReference type="ARBA" id="ARBA00023136"/>
    </source>
</evidence>
<dbReference type="GO" id="GO:0016020">
    <property type="term" value="C:membrane"/>
    <property type="evidence" value="ECO:0007669"/>
    <property type="project" value="UniProtKB-SubCell"/>
</dbReference>
<comment type="subcellular location">
    <subcellularLocation>
        <location evidence="1">Membrane</location>
    </subcellularLocation>
</comment>
<proteinExistence type="predicted"/>
<reference evidence="6" key="1">
    <citation type="submission" date="2023-01" db="EMBL/GenBank/DDBJ databases">
        <title>Xenophilus mangrovi sp. nov., isolated from soil of Mangrove nature reserve.</title>
        <authorList>
            <person name="Xu S."/>
            <person name="Liu Z."/>
            <person name="Xu Y."/>
        </authorList>
    </citation>
    <scope>NUCLEOTIDE SEQUENCE</scope>
    <source>
        <strain evidence="6">YW8</strain>
    </source>
</reference>
<dbReference type="PANTHER" id="PTHR35371:SF1">
    <property type="entry name" value="BLR7753 PROTEIN"/>
    <property type="match status" value="1"/>
</dbReference>
<accession>A0AAE3N799</accession>
<dbReference type="Proteomes" id="UP001212602">
    <property type="component" value="Unassembled WGS sequence"/>
</dbReference>
<comment type="caution">
    <text evidence="6">The sequence shown here is derived from an EMBL/GenBank/DDBJ whole genome shotgun (WGS) entry which is preliminary data.</text>
</comment>
<keyword evidence="7" id="KW-1185">Reference proteome</keyword>
<dbReference type="RefSeq" id="WP_271427422.1">
    <property type="nucleotide sequence ID" value="NZ_JAQIPB010000002.1"/>
</dbReference>
<gene>
    <name evidence="6" type="ORF">PGB34_07415</name>
</gene>
<evidence type="ECO:0000256" key="1">
    <source>
        <dbReference type="ARBA" id="ARBA00004370"/>
    </source>
</evidence>
<name>A0AAE3N799_9BURK</name>
<keyword evidence="3 5" id="KW-1133">Transmembrane helix</keyword>
<protein>
    <submittedName>
        <fullName evidence="6">MAPEG family protein</fullName>
    </submittedName>
</protein>
<keyword evidence="4 5" id="KW-0472">Membrane</keyword>
<evidence type="ECO:0000256" key="5">
    <source>
        <dbReference type="SAM" id="Phobius"/>
    </source>
</evidence>
<dbReference type="PANTHER" id="PTHR35371">
    <property type="entry name" value="INNER MEMBRANE PROTEIN"/>
    <property type="match status" value="1"/>
</dbReference>
<evidence type="ECO:0000256" key="2">
    <source>
        <dbReference type="ARBA" id="ARBA00022692"/>
    </source>
</evidence>
<evidence type="ECO:0000313" key="7">
    <source>
        <dbReference type="Proteomes" id="UP001212602"/>
    </source>
</evidence>
<dbReference type="InterPro" id="IPR001129">
    <property type="entry name" value="Membr-assoc_MAPEG"/>
</dbReference>
<evidence type="ECO:0000313" key="6">
    <source>
        <dbReference type="EMBL" id="MDA7416193.1"/>
    </source>
</evidence>
<dbReference type="AlphaFoldDB" id="A0AAE3N799"/>
<feature type="transmembrane region" description="Helical" evidence="5">
    <location>
        <begin position="87"/>
        <end position="106"/>
    </location>
</feature>
<sequence length="133" mass="14374">MSFTHLSLAHWCLIAAAVLPFVAAWIAKAGAFRPRDNLAPREWAVRQGGWRARGLAAQANSFEGLPLFFAAVLAAQQLGADMARVDALALAYVLLRVVYIALYLRGLGTARSLVWVLALAVNLAIFFVAPVAR</sequence>
<dbReference type="EMBL" id="JAQIPB010000002">
    <property type="protein sequence ID" value="MDA7416193.1"/>
    <property type="molecule type" value="Genomic_DNA"/>
</dbReference>
<dbReference type="Gene3D" id="1.20.120.550">
    <property type="entry name" value="Membrane associated eicosanoid/glutathione metabolism-like domain"/>
    <property type="match status" value="1"/>
</dbReference>
<keyword evidence="2 5" id="KW-0812">Transmembrane</keyword>